<organism evidence="1 2">
    <name type="scientific">Ameca splendens</name>
    <dbReference type="NCBI Taxonomy" id="208324"/>
    <lineage>
        <taxon>Eukaryota</taxon>
        <taxon>Metazoa</taxon>
        <taxon>Chordata</taxon>
        <taxon>Craniata</taxon>
        <taxon>Vertebrata</taxon>
        <taxon>Euteleostomi</taxon>
        <taxon>Actinopterygii</taxon>
        <taxon>Neopterygii</taxon>
        <taxon>Teleostei</taxon>
        <taxon>Neoteleostei</taxon>
        <taxon>Acanthomorphata</taxon>
        <taxon>Ovalentaria</taxon>
        <taxon>Atherinomorphae</taxon>
        <taxon>Cyprinodontiformes</taxon>
        <taxon>Goodeidae</taxon>
        <taxon>Ameca</taxon>
    </lineage>
</organism>
<accession>A0ABV1ADN7</accession>
<dbReference type="EMBL" id="JAHRIP010088179">
    <property type="protein sequence ID" value="MEQ2316187.1"/>
    <property type="molecule type" value="Genomic_DNA"/>
</dbReference>
<name>A0ABV1ADN7_9TELE</name>
<evidence type="ECO:0000313" key="1">
    <source>
        <dbReference type="EMBL" id="MEQ2316187.1"/>
    </source>
</evidence>
<proteinExistence type="predicted"/>
<comment type="caution">
    <text evidence="1">The sequence shown here is derived from an EMBL/GenBank/DDBJ whole genome shotgun (WGS) entry which is preliminary data.</text>
</comment>
<protein>
    <submittedName>
        <fullName evidence="1">Uncharacterized protein</fullName>
    </submittedName>
</protein>
<evidence type="ECO:0000313" key="2">
    <source>
        <dbReference type="Proteomes" id="UP001469553"/>
    </source>
</evidence>
<reference evidence="1 2" key="1">
    <citation type="submission" date="2021-06" db="EMBL/GenBank/DDBJ databases">
        <authorList>
            <person name="Palmer J.M."/>
        </authorList>
    </citation>
    <scope>NUCLEOTIDE SEQUENCE [LARGE SCALE GENOMIC DNA]</scope>
    <source>
        <strain evidence="1 2">AS_MEX2019</strain>
        <tissue evidence="1">Muscle</tissue>
    </source>
</reference>
<gene>
    <name evidence="1" type="ORF">AMECASPLE_030120</name>
</gene>
<sequence length="116" mass="12877">MNSALLGKHSCCDQKVFPALLLSRQNHLFETQLQSPPPAKTFATCHKGSQENWQFFWSILKSFTSNLQGSSSGRYLLSSANSKVPDNQTESGFLVLQQQKTATVLGKLQFCPHSCI</sequence>
<dbReference type="Proteomes" id="UP001469553">
    <property type="component" value="Unassembled WGS sequence"/>
</dbReference>
<keyword evidence="2" id="KW-1185">Reference proteome</keyword>